<dbReference type="InterPro" id="IPR005467">
    <property type="entry name" value="His_kinase_dom"/>
</dbReference>
<evidence type="ECO:0000259" key="11">
    <source>
        <dbReference type="PROSITE" id="PS50110"/>
    </source>
</evidence>
<dbReference type="InterPro" id="IPR036890">
    <property type="entry name" value="HATPase_C_sf"/>
</dbReference>
<dbReference type="InterPro" id="IPR000780">
    <property type="entry name" value="CheR_MeTrfase"/>
</dbReference>
<evidence type="ECO:0000259" key="12">
    <source>
        <dbReference type="PROSITE" id="PS50113"/>
    </source>
</evidence>
<dbReference type="GO" id="GO:0032259">
    <property type="term" value="P:methylation"/>
    <property type="evidence" value="ECO:0007669"/>
    <property type="project" value="UniProtKB-KW"/>
</dbReference>
<feature type="domain" description="Histidine kinase" evidence="10">
    <location>
        <begin position="885"/>
        <end position="1098"/>
    </location>
</feature>
<evidence type="ECO:0000259" key="10">
    <source>
        <dbReference type="PROSITE" id="PS50109"/>
    </source>
</evidence>
<evidence type="ECO:0000313" key="15">
    <source>
        <dbReference type="EMBL" id="MFK4443613.1"/>
    </source>
</evidence>
<evidence type="ECO:0000256" key="3">
    <source>
        <dbReference type="ARBA" id="ARBA00022500"/>
    </source>
</evidence>
<dbReference type="SUPFAM" id="SSF55785">
    <property type="entry name" value="PYP-like sensor domain (PAS domain)"/>
    <property type="match status" value="1"/>
</dbReference>
<feature type="domain" description="CheR-type methyltransferase" evidence="14">
    <location>
        <begin position="240"/>
        <end position="501"/>
    </location>
</feature>
<dbReference type="Pfam" id="PF01739">
    <property type="entry name" value="CheR"/>
    <property type="match status" value="1"/>
</dbReference>
<dbReference type="SUPFAM" id="SSF55874">
    <property type="entry name" value="ATPase domain of HSP90 chaperone/DNA topoisomerase II/histidine kinase"/>
    <property type="match status" value="1"/>
</dbReference>
<dbReference type="PROSITE" id="PS50122">
    <property type="entry name" value="CHEB"/>
    <property type="match status" value="1"/>
</dbReference>
<dbReference type="InterPro" id="IPR000700">
    <property type="entry name" value="PAS-assoc_C"/>
</dbReference>
<feature type="modified residue" description="4-aspartylphosphate" evidence="6">
    <location>
        <position position="1317"/>
    </location>
</feature>
<dbReference type="PROSITE" id="PS50113">
    <property type="entry name" value="PAC"/>
    <property type="match status" value="1"/>
</dbReference>
<dbReference type="CDD" id="cd00130">
    <property type="entry name" value="PAS"/>
    <property type="match status" value="1"/>
</dbReference>
<evidence type="ECO:0000256" key="7">
    <source>
        <dbReference type="SAM" id="Coils"/>
    </source>
</evidence>
<evidence type="ECO:0000256" key="4">
    <source>
        <dbReference type="ARBA" id="ARBA00023125"/>
    </source>
</evidence>
<dbReference type="SUPFAM" id="SSF53335">
    <property type="entry name" value="S-adenosyl-L-methionine-dependent methyltransferases"/>
    <property type="match status" value="1"/>
</dbReference>
<gene>
    <name evidence="15" type="ORF">ABH943_003635</name>
</gene>
<dbReference type="Proteomes" id="UP001620514">
    <property type="component" value="Unassembled WGS sequence"/>
</dbReference>
<dbReference type="InterPro" id="IPR035965">
    <property type="entry name" value="PAS-like_dom_sf"/>
</dbReference>
<dbReference type="PROSITE" id="PS50043">
    <property type="entry name" value="HTH_LUXR_2"/>
    <property type="match status" value="1"/>
</dbReference>
<feature type="domain" description="CheB-type methylesterase" evidence="13">
    <location>
        <begin position="35"/>
        <end position="213"/>
    </location>
</feature>
<dbReference type="SUPFAM" id="SSF52738">
    <property type="entry name" value="Methylesterase CheB, C-terminal domain"/>
    <property type="match status" value="1"/>
</dbReference>
<dbReference type="InterPro" id="IPR016032">
    <property type="entry name" value="Sig_transdc_resp-reg_C-effctor"/>
</dbReference>
<dbReference type="InterPro" id="IPR000673">
    <property type="entry name" value="Sig_transdc_resp-reg_Me-estase"/>
</dbReference>
<keyword evidence="16" id="KW-1185">Reference proteome</keyword>
<comment type="caution">
    <text evidence="15">The sequence shown here is derived from an EMBL/GenBank/DDBJ whole genome shotgun (WGS) entry which is preliminary data.</text>
</comment>
<dbReference type="InterPro" id="IPR000014">
    <property type="entry name" value="PAS"/>
</dbReference>
<feature type="modified residue" description="4-aspartylphosphate" evidence="6">
    <location>
        <position position="1177"/>
    </location>
</feature>
<dbReference type="PRINTS" id="PR00996">
    <property type="entry name" value="CHERMTFRASE"/>
</dbReference>
<dbReference type="SMART" id="SM00138">
    <property type="entry name" value="MeTrc"/>
    <property type="match status" value="1"/>
</dbReference>
<keyword evidence="15" id="KW-0808">Transferase</keyword>
<dbReference type="InterPro" id="IPR003594">
    <property type="entry name" value="HATPase_dom"/>
</dbReference>
<keyword evidence="3 5" id="KW-0145">Chemotaxis</keyword>
<dbReference type="PANTHER" id="PTHR24422:SF10">
    <property type="entry name" value="CHEMOTAXIS PROTEIN METHYLTRANSFERASE 2"/>
    <property type="match status" value="1"/>
</dbReference>
<dbReference type="SUPFAM" id="SSF47757">
    <property type="entry name" value="Chemotaxis receptor methyltransferase CheR, N-terminal domain"/>
    <property type="match status" value="1"/>
</dbReference>
<keyword evidence="15" id="KW-0489">Methyltransferase</keyword>
<dbReference type="PROSITE" id="PS50109">
    <property type="entry name" value="HIS_KIN"/>
    <property type="match status" value="1"/>
</dbReference>
<keyword evidence="7" id="KW-0175">Coiled coil</keyword>
<feature type="domain" description="PAC" evidence="12">
    <location>
        <begin position="817"/>
        <end position="867"/>
    </location>
</feature>
<dbReference type="InterPro" id="IPR050903">
    <property type="entry name" value="Bact_Chemotaxis_MeTrfase"/>
</dbReference>
<sequence length="1477" mass="161593">MPASLVRQASLSRPRSKRKPLSEVDSASLSDDVFVVGIGASAGGLDACRKLVEALPPTTAAAWILVQHLDPVHESLLVSLLTGHTRMTVVQAADGMLIEREHLYIIAPGTYLSVGDGALRSSIPQARHGARLPFDFLLHSLAKEYGPQGACVVLSGTGADGSLGLKAIKEQGGIVIAQDPHEAGSDGMPLSAIATGAVDLVLPLAKIPEALMEYRRRISNRNRVEENAGQGTGPVWLPAIIELLRTRTDHDFTLYKRGTLERRIERRRAMAAVETHDMAGYMEILANDSAELELLAKDILINVTQFFRDPKVFDLLAKTVVPELVRLHAPGQDIRIWIAGCSTGEETYSLAMLFLEEIAASRRGVKLQVFASDADPDALAKAREGLYPETIEADVSPARLANFFIKEGSNYRVLPDLRSMVVFTAHDVLVDPPFSRLDMVSCRNLLIYLNPEAQTKVVSLFHFALRDGGVLLLGSAETVGKPDGRFEILSKSERIYRHTGHGRSHNVGFSMNSTNGGRIASRQEQGHAVSRQSAMAELCRNLVIQSHAPATVLISRDHECVYSVGPTDRYLHVASGPPTQDILAMASPDVRSRLRLAIQRAKQGNARVVVVGGTTVQDGSVVGFMLDVQPVWNDGEEMFLVSFVDEPHSVHQDRKAAAITPEDVPRVAELESELVATKAELASAIRSLEIISEDHKVVNEEALSVNEEYQSTNEELLTSKEELQALNEELTALNSQLQETLERQRTTSNDLQNVLYSTEVATLFLDMQLNIRFFTPATRSLFNVLPGDIGRPLRDLSSLAADDELLADTRTVLATSVPSEREIQAQTGIWFIRRILPYRTEDNRVEGVVITFTDITERKLVKNSLREAKRLADQANNAKSRFLAAASHDLRQPLQALVLLQGSLANAVEGDAAKKMVERLEHILSSMSGMLNALLDINQIEAGTVHAELASFPIGELLGQMKDEFNDRALPSDLIFRVARCSLLIRTDPRLLMQVIRNLLSNAFKYTKRGRVLLGCRRKGDRLRIEIWDTGIGIPNDELKAIFDEYHQLDNAARERSRGLGLGLSIANRLADLLGDRITVRSQPGKGSVFSIEVALELFETSEPAKRDDERIGEVSRPGPNVHNGSILVIEDDPEVRDLIGSILKAEGYNARTASDGVEGLELVLQQVIQPDLILADYNLPGGMNGLEVVARVRKIARCEVPAIILTGDISLETLRDIAQGKCLHLNKPVKVADLIKAVDALADASPHSALQSALEPAARPAGQTWSVVYIVDDDPFVRTEIRQTLEDDGRTVEDYESCEAFLEAYKPGREACLLVDAYLPGMKGVDLLKLLHGRGDRLPAIVITGNSDVSVAVQAMKEGASDFIEKPIGTAELLESVGRAFEQSVNSQKLFAWREAAANHISGLTPRQHQIMDLVLKGCPSKIIAADLGISQRTVENHRALIMKKTGSRSLPALTRLALAAQLARTNGIDEPPSTG</sequence>
<feature type="active site" evidence="5">
    <location>
        <position position="68"/>
    </location>
</feature>
<feature type="active site" evidence="5">
    <location>
        <position position="41"/>
    </location>
</feature>
<dbReference type="Pfam" id="PF00512">
    <property type="entry name" value="HisKA"/>
    <property type="match status" value="1"/>
</dbReference>
<dbReference type="InterPro" id="IPR001789">
    <property type="entry name" value="Sig_transdc_resp-reg_receiver"/>
</dbReference>
<keyword evidence="4" id="KW-0238">DNA-binding</keyword>
<dbReference type="InterPro" id="IPR029063">
    <property type="entry name" value="SAM-dependent_MTases_sf"/>
</dbReference>
<dbReference type="Gene3D" id="3.40.50.150">
    <property type="entry name" value="Vaccinia Virus protein VP39"/>
    <property type="match status" value="1"/>
</dbReference>
<comment type="catalytic activity">
    <reaction evidence="1">
        <text>ATP + protein L-histidine = ADP + protein N-phospho-L-histidine.</text>
        <dbReference type="EC" id="2.7.13.3"/>
    </reaction>
</comment>
<dbReference type="InterPro" id="IPR003661">
    <property type="entry name" value="HisK_dim/P_dom"/>
</dbReference>
<dbReference type="CDD" id="cd06170">
    <property type="entry name" value="LuxR_C_like"/>
    <property type="match status" value="1"/>
</dbReference>
<dbReference type="PANTHER" id="PTHR24422">
    <property type="entry name" value="CHEMOTAXIS PROTEIN METHYLTRANSFERASE"/>
    <property type="match status" value="1"/>
</dbReference>
<evidence type="ECO:0000259" key="14">
    <source>
        <dbReference type="PROSITE" id="PS50123"/>
    </source>
</evidence>
<dbReference type="InterPro" id="IPR022641">
    <property type="entry name" value="CheR_N"/>
</dbReference>
<organism evidence="15 16">
    <name type="scientific">Caballeronia udeis</name>
    <dbReference type="NCBI Taxonomy" id="1232866"/>
    <lineage>
        <taxon>Bacteria</taxon>
        <taxon>Pseudomonadati</taxon>
        <taxon>Pseudomonadota</taxon>
        <taxon>Betaproteobacteria</taxon>
        <taxon>Burkholderiales</taxon>
        <taxon>Burkholderiaceae</taxon>
        <taxon>Caballeronia</taxon>
    </lineage>
</organism>
<dbReference type="Pfam" id="PF01339">
    <property type="entry name" value="CheB_methylest"/>
    <property type="match status" value="1"/>
</dbReference>
<dbReference type="SMART" id="SM00448">
    <property type="entry name" value="REC"/>
    <property type="match status" value="2"/>
</dbReference>
<protein>
    <recommendedName>
        <fullName evidence="2">histidine kinase</fullName>
        <ecNumber evidence="2">2.7.13.3</ecNumber>
    </recommendedName>
</protein>
<dbReference type="InterPro" id="IPR022642">
    <property type="entry name" value="CheR_C"/>
</dbReference>
<dbReference type="SMART" id="SM00388">
    <property type="entry name" value="HisKA"/>
    <property type="match status" value="1"/>
</dbReference>
<dbReference type="Gene3D" id="1.10.10.10">
    <property type="entry name" value="Winged helix-like DNA-binding domain superfamily/Winged helix DNA-binding domain"/>
    <property type="match status" value="1"/>
</dbReference>
<keyword evidence="5 15" id="KW-0378">Hydrolase</keyword>
<dbReference type="Pfam" id="PF03705">
    <property type="entry name" value="CheR_N"/>
    <property type="match status" value="1"/>
</dbReference>
<dbReference type="Pfam" id="PF02518">
    <property type="entry name" value="HATPase_c"/>
    <property type="match status" value="1"/>
</dbReference>
<dbReference type="SMART" id="SM00387">
    <property type="entry name" value="HATPase_c"/>
    <property type="match status" value="1"/>
</dbReference>
<dbReference type="CDD" id="cd17574">
    <property type="entry name" value="REC_OmpR"/>
    <property type="match status" value="1"/>
</dbReference>
<dbReference type="EMBL" id="JBIYDN010000010">
    <property type="protein sequence ID" value="MFK4443613.1"/>
    <property type="molecule type" value="Genomic_DNA"/>
</dbReference>
<dbReference type="Gene3D" id="1.10.287.130">
    <property type="match status" value="1"/>
</dbReference>
<proteinExistence type="predicted"/>
<evidence type="ECO:0000313" key="16">
    <source>
        <dbReference type="Proteomes" id="UP001620514"/>
    </source>
</evidence>
<dbReference type="PROSITE" id="PS50123">
    <property type="entry name" value="CHER"/>
    <property type="match status" value="1"/>
</dbReference>
<dbReference type="Gene3D" id="3.30.565.10">
    <property type="entry name" value="Histidine kinase-like ATPase, C-terminal domain"/>
    <property type="match status" value="1"/>
</dbReference>
<feature type="coiled-coil region" evidence="7">
    <location>
        <begin position="667"/>
        <end position="754"/>
    </location>
</feature>
<evidence type="ECO:0000256" key="8">
    <source>
        <dbReference type="SAM" id="MobiDB-lite"/>
    </source>
</evidence>
<dbReference type="PROSITE" id="PS50110">
    <property type="entry name" value="RESPONSE_REGULATORY"/>
    <property type="match status" value="2"/>
</dbReference>
<dbReference type="InterPro" id="IPR011006">
    <property type="entry name" value="CheY-like_superfamily"/>
</dbReference>
<dbReference type="CDD" id="cd00082">
    <property type="entry name" value="HisKA"/>
    <property type="match status" value="1"/>
</dbReference>
<feature type="active site" evidence="5">
    <location>
        <position position="160"/>
    </location>
</feature>
<dbReference type="CDD" id="cd16434">
    <property type="entry name" value="CheB-CheR_fusion"/>
    <property type="match status" value="1"/>
</dbReference>
<dbReference type="SUPFAM" id="SSF52172">
    <property type="entry name" value="CheY-like"/>
    <property type="match status" value="2"/>
</dbReference>
<dbReference type="InterPro" id="IPR035909">
    <property type="entry name" value="CheB_C"/>
</dbReference>
<evidence type="ECO:0000256" key="1">
    <source>
        <dbReference type="ARBA" id="ARBA00000085"/>
    </source>
</evidence>
<dbReference type="Pfam" id="PF00072">
    <property type="entry name" value="Response_reg"/>
    <property type="match status" value="2"/>
</dbReference>
<evidence type="ECO:0000256" key="5">
    <source>
        <dbReference type="PROSITE-ProRule" id="PRU00050"/>
    </source>
</evidence>
<evidence type="ECO:0000259" key="13">
    <source>
        <dbReference type="PROSITE" id="PS50122"/>
    </source>
</evidence>
<dbReference type="Gene3D" id="3.30.450.20">
    <property type="entry name" value="PAS domain"/>
    <property type="match status" value="1"/>
</dbReference>
<dbReference type="EC" id="2.7.13.3" evidence="2"/>
<reference evidence="15 16" key="1">
    <citation type="submission" date="2024-11" db="EMBL/GenBank/DDBJ databases">
        <title>Using genomics to understand microbial adaptation to soil warming.</title>
        <authorList>
            <person name="Deangelis K.M. PhD."/>
        </authorList>
    </citation>
    <scope>NUCLEOTIDE SEQUENCE [LARGE SCALE GENOMIC DNA]</scope>
    <source>
        <strain evidence="15 16">GAS97</strain>
    </source>
</reference>
<evidence type="ECO:0000256" key="6">
    <source>
        <dbReference type="PROSITE-ProRule" id="PRU00169"/>
    </source>
</evidence>
<dbReference type="SUPFAM" id="SSF46894">
    <property type="entry name" value="C-terminal effector domain of the bipartite response regulators"/>
    <property type="match status" value="1"/>
</dbReference>
<dbReference type="Pfam" id="PF13596">
    <property type="entry name" value="PAS_10"/>
    <property type="match status" value="1"/>
</dbReference>
<dbReference type="PRINTS" id="PR00038">
    <property type="entry name" value="HTHLUXR"/>
</dbReference>
<accession>A0ABW8MIU7</accession>
<dbReference type="GO" id="GO:0008983">
    <property type="term" value="F:protein-glutamate O-methyltransferase activity"/>
    <property type="evidence" value="ECO:0007669"/>
    <property type="project" value="UniProtKB-EC"/>
</dbReference>
<dbReference type="InterPro" id="IPR036388">
    <property type="entry name" value="WH-like_DNA-bd_sf"/>
</dbReference>
<dbReference type="InterPro" id="IPR000792">
    <property type="entry name" value="Tscrpt_reg_LuxR_C"/>
</dbReference>
<dbReference type="Pfam" id="PF00196">
    <property type="entry name" value="GerE"/>
    <property type="match status" value="1"/>
</dbReference>
<dbReference type="Gene3D" id="3.40.50.2300">
    <property type="match status" value="2"/>
</dbReference>
<dbReference type="Gene3D" id="3.40.50.180">
    <property type="entry name" value="Methylesterase CheB, C-terminal domain"/>
    <property type="match status" value="1"/>
</dbReference>
<dbReference type="InterPro" id="IPR036097">
    <property type="entry name" value="HisK_dim/P_sf"/>
</dbReference>
<feature type="domain" description="HTH luxR-type" evidence="9">
    <location>
        <begin position="1398"/>
        <end position="1463"/>
    </location>
</feature>
<feature type="domain" description="Response regulatory" evidence="11">
    <location>
        <begin position="1126"/>
        <end position="1243"/>
    </location>
</feature>
<keyword evidence="6" id="KW-0597">Phosphoprotein</keyword>
<dbReference type="RefSeq" id="WP_404608365.1">
    <property type="nucleotide sequence ID" value="NZ_JBIYDN010000010.1"/>
</dbReference>
<feature type="region of interest" description="Disordered" evidence="8">
    <location>
        <begin position="1"/>
        <end position="23"/>
    </location>
</feature>
<feature type="domain" description="Response regulatory" evidence="11">
    <location>
        <begin position="1268"/>
        <end position="1382"/>
    </location>
</feature>
<evidence type="ECO:0000259" key="9">
    <source>
        <dbReference type="PROSITE" id="PS50043"/>
    </source>
</evidence>
<evidence type="ECO:0000256" key="2">
    <source>
        <dbReference type="ARBA" id="ARBA00012438"/>
    </source>
</evidence>
<dbReference type="GO" id="GO:0008984">
    <property type="term" value="F:protein-glutamate methylesterase activity"/>
    <property type="evidence" value="ECO:0007669"/>
    <property type="project" value="UniProtKB-EC"/>
</dbReference>
<name>A0ABW8MIU7_9BURK</name>
<dbReference type="SMART" id="SM00421">
    <property type="entry name" value="HTH_LUXR"/>
    <property type="match status" value="1"/>
</dbReference>
<dbReference type="SUPFAM" id="SSF47384">
    <property type="entry name" value="Homodimeric domain of signal transducing histidine kinase"/>
    <property type="match status" value="1"/>
</dbReference>